<dbReference type="VEuPathDB" id="VectorBase:LDEU000255"/>
<dbReference type="InterPro" id="IPR018782">
    <property type="entry name" value="MCU_reg"/>
</dbReference>
<evidence type="ECO:0000313" key="15">
    <source>
        <dbReference type="EMBL" id="RWS31790.1"/>
    </source>
</evidence>
<dbReference type="GO" id="GO:1990246">
    <property type="term" value="C:uniplex complex"/>
    <property type="evidence" value="ECO:0007669"/>
    <property type="project" value="UniProtKB-UniRule"/>
</dbReference>
<keyword evidence="5 14" id="KW-0109">Calcium transport</keyword>
<protein>
    <recommendedName>
        <fullName evidence="3 14">Essential MCU regulator, mitochondrial</fullName>
    </recommendedName>
    <alternativeName>
        <fullName evidence="14">Single-pass membrane protein with aspartate-rich tail 1, mitochondrial</fullName>
    </alternativeName>
</protein>
<evidence type="ECO:0000256" key="8">
    <source>
        <dbReference type="ARBA" id="ARBA00022837"/>
    </source>
</evidence>
<dbReference type="AlphaFoldDB" id="A0A443SWB0"/>
<evidence type="ECO:0000313" key="16">
    <source>
        <dbReference type="Proteomes" id="UP000288716"/>
    </source>
</evidence>
<keyword evidence="8 14" id="KW-0106">Calcium</keyword>
<evidence type="ECO:0000256" key="7">
    <source>
        <dbReference type="ARBA" id="ARBA00022792"/>
    </source>
</evidence>
<comment type="subunit">
    <text evidence="14">Component of the uniplex complex. Interacts (via the transmembrane region) with MCU (via the first transmembrane region); the interaction is direct.</text>
</comment>
<keyword evidence="10 14" id="KW-1133">Transmembrane helix</keyword>
<dbReference type="OrthoDB" id="6515077at2759"/>
<keyword evidence="4 14" id="KW-0813">Transport</keyword>
<feature type="transmembrane region" description="Helical" evidence="14">
    <location>
        <begin position="47"/>
        <end position="66"/>
    </location>
</feature>
<comment type="function">
    <text evidence="14">Essential regulatory subunit of the mitochondrial calcium uniporter complex (uniplex), a complex that mediates calcium uptake into mitochondria.</text>
</comment>
<reference evidence="15 16" key="1">
    <citation type="journal article" date="2018" name="Gigascience">
        <title>Genomes of trombidid mites reveal novel predicted allergens and laterally-transferred genes associated with secondary metabolism.</title>
        <authorList>
            <person name="Dong X."/>
            <person name="Chaisiri K."/>
            <person name="Xia D."/>
            <person name="Armstrong S.D."/>
            <person name="Fang Y."/>
            <person name="Donnelly M.J."/>
            <person name="Kadowaki T."/>
            <person name="McGarry J.W."/>
            <person name="Darby A.C."/>
            <person name="Makepeace B.L."/>
        </authorList>
    </citation>
    <scope>NUCLEOTIDE SEQUENCE [LARGE SCALE GENOMIC DNA]</scope>
    <source>
        <strain evidence="15">UoL-UT</strain>
    </source>
</reference>
<evidence type="ECO:0000256" key="13">
    <source>
        <dbReference type="ARBA" id="ARBA00023136"/>
    </source>
</evidence>
<keyword evidence="11 14" id="KW-0406">Ion transport</keyword>
<evidence type="ECO:0000256" key="14">
    <source>
        <dbReference type="RuleBase" id="RU369077"/>
    </source>
</evidence>
<evidence type="ECO:0000256" key="10">
    <source>
        <dbReference type="ARBA" id="ARBA00022989"/>
    </source>
</evidence>
<comment type="similarity">
    <text evidence="2 14">Belongs to the SMDT1/EMRE family.</text>
</comment>
<dbReference type="Pfam" id="PF10161">
    <property type="entry name" value="DDDD"/>
    <property type="match status" value="1"/>
</dbReference>
<comment type="caution">
    <text evidence="15">The sequence shown here is derived from an EMBL/GenBank/DDBJ whole genome shotgun (WGS) entry which is preliminary data.</text>
</comment>
<name>A0A443SWB0_9ACAR</name>
<dbReference type="GO" id="GO:0051560">
    <property type="term" value="P:mitochondrial calcium ion homeostasis"/>
    <property type="evidence" value="ECO:0007669"/>
    <property type="project" value="UniProtKB-UniRule"/>
</dbReference>
<dbReference type="PANTHER" id="PTHR33904">
    <property type="entry name" value="ESSENTIAL MCU REGULATOR, MITOCHONDRIAL"/>
    <property type="match status" value="1"/>
</dbReference>
<dbReference type="GO" id="GO:0036444">
    <property type="term" value="P:calcium import into the mitochondrion"/>
    <property type="evidence" value="ECO:0007669"/>
    <property type="project" value="UniProtKB-UniRule"/>
</dbReference>
<evidence type="ECO:0000256" key="5">
    <source>
        <dbReference type="ARBA" id="ARBA00022568"/>
    </source>
</evidence>
<evidence type="ECO:0000256" key="12">
    <source>
        <dbReference type="ARBA" id="ARBA00023128"/>
    </source>
</evidence>
<evidence type="ECO:0000256" key="4">
    <source>
        <dbReference type="ARBA" id="ARBA00022448"/>
    </source>
</evidence>
<evidence type="ECO:0000256" key="1">
    <source>
        <dbReference type="ARBA" id="ARBA00004434"/>
    </source>
</evidence>
<keyword evidence="9 14" id="KW-0809">Transit peptide</keyword>
<evidence type="ECO:0000256" key="2">
    <source>
        <dbReference type="ARBA" id="ARBA00008958"/>
    </source>
</evidence>
<sequence>MSSSSNSKSSKSHNFTFSHFSQLSAKKFGDQLDDFFEEHKASKLRFGMLKVITTIMLGVYFGAFIAKLGANLLEEYEIFVRGDDDDD</sequence>
<evidence type="ECO:0000256" key="6">
    <source>
        <dbReference type="ARBA" id="ARBA00022692"/>
    </source>
</evidence>
<proteinExistence type="inferred from homology"/>
<comment type="subcellular location">
    <subcellularLocation>
        <location evidence="1 14">Mitochondrion inner membrane</location>
        <topology evidence="1 14">Single-pass membrane protein</topology>
    </subcellularLocation>
</comment>
<accession>A0A443SWB0</accession>
<organism evidence="15 16">
    <name type="scientific">Leptotrombidium deliense</name>
    <dbReference type="NCBI Taxonomy" id="299467"/>
    <lineage>
        <taxon>Eukaryota</taxon>
        <taxon>Metazoa</taxon>
        <taxon>Ecdysozoa</taxon>
        <taxon>Arthropoda</taxon>
        <taxon>Chelicerata</taxon>
        <taxon>Arachnida</taxon>
        <taxon>Acari</taxon>
        <taxon>Acariformes</taxon>
        <taxon>Trombidiformes</taxon>
        <taxon>Prostigmata</taxon>
        <taxon>Anystina</taxon>
        <taxon>Parasitengona</taxon>
        <taxon>Trombiculoidea</taxon>
        <taxon>Trombiculidae</taxon>
        <taxon>Leptotrombidium</taxon>
    </lineage>
</organism>
<dbReference type="PANTHER" id="PTHR33904:SF1">
    <property type="entry name" value="ESSENTIAL MCU REGULATOR, MITOCHONDRIAL"/>
    <property type="match status" value="1"/>
</dbReference>
<keyword evidence="13 14" id="KW-0472">Membrane</keyword>
<dbReference type="EMBL" id="NCKV01000062">
    <property type="protein sequence ID" value="RWS31790.1"/>
    <property type="molecule type" value="Genomic_DNA"/>
</dbReference>
<evidence type="ECO:0000256" key="3">
    <source>
        <dbReference type="ARBA" id="ARBA00022180"/>
    </source>
</evidence>
<evidence type="ECO:0000256" key="9">
    <source>
        <dbReference type="ARBA" id="ARBA00022946"/>
    </source>
</evidence>
<keyword evidence="16" id="KW-1185">Reference proteome</keyword>
<keyword evidence="7 14" id="KW-0999">Mitochondrion inner membrane</keyword>
<evidence type="ECO:0000256" key="11">
    <source>
        <dbReference type="ARBA" id="ARBA00023065"/>
    </source>
</evidence>
<gene>
    <name evidence="15" type="ORF">B4U80_07991</name>
</gene>
<keyword evidence="12 14" id="KW-0496">Mitochondrion</keyword>
<dbReference type="Proteomes" id="UP000288716">
    <property type="component" value="Unassembled WGS sequence"/>
</dbReference>
<keyword evidence="6 14" id="KW-0812">Transmembrane</keyword>